<dbReference type="AlphaFoldDB" id="A0A9Q1QJY6"/>
<dbReference type="PANTHER" id="PTHR34222">
    <property type="entry name" value="GAG_PRE-INTEGRS DOMAIN-CONTAINING PROTEIN"/>
    <property type="match status" value="1"/>
</dbReference>
<evidence type="ECO:0000313" key="1">
    <source>
        <dbReference type="EMBL" id="KAJ8445453.1"/>
    </source>
</evidence>
<keyword evidence="2" id="KW-1185">Reference proteome</keyword>
<dbReference type="PANTHER" id="PTHR34222:SF97">
    <property type="entry name" value="CATALYTIC REGION, PUTATIVE-RELATED"/>
    <property type="match status" value="1"/>
</dbReference>
<protein>
    <recommendedName>
        <fullName evidence="3">Retrotransposon gag domain-containing protein</fullName>
    </recommendedName>
</protein>
<organism evidence="1 2">
    <name type="scientific">Carnegiea gigantea</name>
    <dbReference type="NCBI Taxonomy" id="171969"/>
    <lineage>
        <taxon>Eukaryota</taxon>
        <taxon>Viridiplantae</taxon>
        <taxon>Streptophyta</taxon>
        <taxon>Embryophyta</taxon>
        <taxon>Tracheophyta</taxon>
        <taxon>Spermatophyta</taxon>
        <taxon>Magnoliopsida</taxon>
        <taxon>eudicotyledons</taxon>
        <taxon>Gunneridae</taxon>
        <taxon>Pentapetalae</taxon>
        <taxon>Caryophyllales</taxon>
        <taxon>Cactineae</taxon>
        <taxon>Cactaceae</taxon>
        <taxon>Cactoideae</taxon>
        <taxon>Echinocereeae</taxon>
        <taxon>Carnegiea</taxon>
    </lineage>
</organism>
<evidence type="ECO:0000313" key="2">
    <source>
        <dbReference type="Proteomes" id="UP001153076"/>
    </source>
</evidence>
<name>A0A9Q1QJY6_9CARY</name>
<dbReference type="OrthoDB" id="5544992at2759"/>
<comment type="caution">
    <text evidence="1">The sequence shown here is derived from an EMBL/GenBank/DDBJ whole genome shotgun (WGS) entry which is preliminary data.</text>
</comment>
<gene>
    <name evidence="1" type="ORF">Cgig2_031266</name>
</gene>
<dbReference type="EMBL" id="JAKOGI010000077">
    <property type="protein sequence ID" value="KAJ8445453.1"/>
    <property type="molecule type" value="Genomic_DNA"/>
</dbReference>
<accession>A0A9Q1QJY6</accession>
<evidence type="ECO:0008006" key="3">
    <source>
        <dbReference type="Google" id="ProtNLM"/>
    </source>
</evidence>
<dbReference type="Proteomes" id="UP001153076">
    <property type="component" value="Unassembled WGS sequence"/>
</dbReference>
<sequence>MSESIRKSILFLNSAREIWVQLEQRFSLSNGSRKYRINKEIYVVKQNHSSVSEYYTRLKCLREELEDTNELPKLSVITDEITPFMKAIVKQREEQRLFQFLNGLDDKYGPQRSQLLLMTPLPSVEAACFLIQREVSQREILEVGNLEVEPTALYSRNENAREKCWLIIGYPAWHPKVKKFPEKNLDKNQACKRKFKGTNDGKIVANAETMYINTAKVNVIMQQRIMEHERGLNGSH</sequence>
<reference evidence="1" key="1">
    <citation type="submission" date="2022-04" db="EMBL/GenBank/DDBJ databases">
        <title>Carnegiea gigantea Genome sequencing and assembly v2.</title>
        <authorList>
            <person name="Copetti D."/>
            <person name="Sanderson M.J."/>
            <person name="Burquez A."/>
            <person name="Wojciechowski M.F."/>
        </authorList>
    </citation>
    <scope>NUCLEOTIDE SEQUENCE</scope>
    <source>
        <strain evidence="1">SGP5-SGP5p</strain>
        <tissue evidence="1">Aerial part</tissue>
    </source>
</reference>
<proteinExistence type="predicted"/>